<evidence type="ECO:0000256" key="5">
    <source>
        <dbReference type="ARBA" id="ARBA00023180"/>
    </source>
</evidence>
<dbReference type="Proteomes" id="UP001152320">
    <property type="component" value="Chromosome 13"/>
</dbReference>
<organism evidence="8 9">
    <name type="scientific">Holothuria leucospilota</name>
    <name type="common">Black long sea cucumber</name>
    <name type="synonym">Mertensiothuria leucospilota</name>
    <dbReference type="NCBI Taxonomy" id="206669"/>
    <lineage>
        <taxon>Eukaryota</taxon>
        <taxon>Metazoa</taxon>
        <taxon>Echinodermata</taxon>
        <taxon>Eleutherozoa</taxon>
        <taxon>Echinozoa</taxon>
        <taxon>Holothuroidea</taxon>
        <taxon>Aspidochirotacea</taxon>
        <taxon>Aspidochirotida</taxon>
        <taxon>Holothuriidae</taxon>
        <taxon>Holothuria</taxon>
    </lineage>
</organism>
<keyword evidence="3" id="KW-0677">Repeat</keyword>
<dbReference type="InterPro" id="IPR001881">
    <property type="entry name" value="EGF-like_Ca-bd_dom"/>
</dbReference>
<dbReference type="InterPro" id="IPR000152">
    <property type="entry name" value="EGF-type_Asp/Asn_hydroxyl_site"/>
</dbReference>
<gene>
    <name evidence="8" type="ORF">HOLleu_26422</name>
</gene>
<keyword evidence="9" id="KW-1185">Reference proteome</keyword>
<dbReference type="OrthoDB" id="88467at2759"/>
<dbReference type="AlphaFoldDB" id="A0A9Q1H2H0"/>
<evidence type="ECO:0000259" key="7">
    <source>
        <dbReference type="PROSITE" id="PS50026"/>
    </source>
</evidence>
<dbReference type="CDD" id="cd00054">
    <property type="entry name" value="EGF_CA"/>
    <property type="match status" value="1"/>
</dbReference>
<proteinExistence type="predicted"/>
<dbReference type="PROSITE" id="PS00022">
    <property type="entry name" value="EGF_1"/>
    <property type="match status" value="1"/>
</dbReference>
<reference evidence="8" key="1">
    <citation type="submission" date="2021-10" db="EMBL/GenBank/DDBJ databases">
        <title>Tropical sea cucumber genome reveals ecological adaptation and Cuvierian tubules defense mechanism.</title>
        <authorList>
            <person name="Chen T."/>
        </authorList>
    </citation>
    <scope>NUCLEOTIDE SEQUENCE</scope>
    <source>
        <strain evidence="8">Nanhai2018</strain>
        <tissue evidence="8">Muscle</tissue>
    </source>
</reference>
<dbReference type="PROSITE" id="PS50026">
    <property type="entry name" value="EGF_3"/>
    <property type="match status" value="1"/>
</dbReference>
<dbReference type="FunFam" id="2.10.25.10:FF:000123">
    <property type="entry name" value="Crumbs homolog 1 (Drosophila)"/>
    <property type="match status" value="1"/>
</dbReference>
<dbReference type="SUPFAM" id="SSF57196">
    <property type="entry name" value="EGF/Laminin"/>
    <property type="match status" value="1"/>
</dbReference>
<comment type="caution">
    <text evidence="8">The sequence shown here is derived from an EMBL/GenBank/DDBJ whole genome shotgun (WGS) entry which is preliminary data.</text>
</comment>
<evidence type="ECO:0000256" key="1">
    <source>
        <dbReference type="ARBA" id="ARBA00022536"/>
    </source>
</evidence>
<evidence type="ECO:0000313" key="9">
    <source>
        <dbReference type="Proteomes" id="UP001152320"/>
    </source>
</evidence>
<feature type="disulfide bond" evidence="6">
    <location>
        <begin position="20"/>
        <end position="29"/>
    </location>
</feature>
<dbReference type="SMART" id="SM00179">
    <property type="entry name" value="EGF_CA"/>
    <property type="match status" value="1"/>
</dbReference>
<keyword evidence="2" id="KW-0732">Signal</keyword>
<evidence type="ECO:0000256" key="3">
    <source>
        <dbReference type="ARBA" id="ARBA00022737"/>
    </source>
</evidence>
<evidence type="ECO:0000256" key="4">
    <source>
        <dbReference type="ARBA" id="ARBA00023157"/>
    </source>
</evidence>
<feature type="domain" description="EGF-like" evidence="7">
    <location>
        <begin position="1"/>
        <end position="30"/>
    </location>
</feature>
<dbReference type="EMBL" id="JAIZAY010000013">
    <property type="protein sequence ID" value="KAJ8030120.1"/>
    <property type="molecule type" value="Genomic_DNA"/>
</dbReference>
<sequence length="67" mass="7572">MPCQNNATCNNLLNMYTCDCPDGFEGVNCETGNSMLGYPAERVKNFTTIHYVFLGEPRTINKIYMVL</sequence>
<dbReference type="Gene3D" id="2.10.25.10">
    <property type="entry name" value="Laminin"/>
    <property type="match status" value="1"/>
</dbReference>
<keyword evidence="1 6" id="KW-0245">EGF-like domain</keyword>
<evidence type="ECO:0000313" key="8">
    <source>
        <dbReference type="EMBL" id="KAJ8030120.1"/>
    </source>
</evidence>
<dbReference type="PROSITE" id="PS01186">
    <property type="entry name" value="EGF_2"/>
    <property type="match status" value="1"/>
</dbReference>
<comment type="caution">
    <text evidence="6">Lacks conserved residue(s) required for the propagation of feature annotation.</text>
</comment>
<dbReference type="SMART" id="SM00181">
    <property type="entry name" value="EGF"/>
    <property type="match status" value="1"/>
</dbReference>
<dbReference type="Pfam" id="PF00008">
    <property type="entry name" value="EGF"/>
    <property type="match status" value="1"/>
</dbReference>
<name>A0A9Q1H2H0_HOLLE</name>
<dbReference type="GO" id="GO:0005509">
    <property type="term" value="F:calcium ion binding"/>
    <property type="evidence" value="ECO:0007669"/>
    <property type="project" value="InterPro"/>
</dbReference>
<accession>A0A9Q1H2H0</accession>
<evidence type="ECO:0000256" key="6">
    <source>
        <dbReference type="PROSITE-ProRule" id="PRU00076"/>
    </source>
</evidence>
<dbReference type="InterPro" id="IPR000742">
    <property type="entry name" value="EGF"/>
</dbReference>
<protein>
    <submittedName>
        <fullName evidence="8">Coagulation factor VII</fullName>
    </submittedName>
</protein>
<evidence type="ECO:0000256" key="2">
    <source>
        <dbReference type="ARBA" id="ARBA00022729"/>
    </source>
</evidence>
<keyword evidence="4 6" id="KW-1015">Disulfide bond</keyword>
<keyword evidence="5" id="KW-0325">Glycoprotein</keyword>
<dbReference type="PROSITE" id="PS00010">
    <property type="entry name" value="ASX_HYDROXYL"/>
    <property type="match status" value="1"/>
</dbReference>